<organism evidence="1 2">
    <name type="scientific">Xanthomonas pisi</name>
    <dbReference type="NCBI Taxonomy" id="56457"/>
    <lineage>
        <taxon>Bacteria</taxon>
        <taxon>Pseudomonadati</taxon>
        <taxon>Pseudomonadota</taxon>
        <taxon>Gammaproteobacteria</taxon>
        <taxon>Lysobacterales</taxon>
        <taxon>Lysobacteraceae</taxon>
        <taxon>Xanthomonas</taxon>
    </lineage>
</organism>
<accession>A0A2S7CY38</accession>
<evidence type="ECO:0000313" key="1">
    <source>
        <dbReference type="EMBL" id="PPU66460.1"/>
    </source>
</evidence>
<dbReference type="AlphaFoldDB" id="A0A2S7CY38"/>
<dbReference type="EMBL" id="MDEI01000021">
    <property type="protein sequence ID" value="PPU66460.1"/>
    <property type="molecule type" value="Genomic_DNA"/>
</dbReference>
<evidence type="ECO:0000313" key="2">
    <source>
        <dbReference type="Proteomes" id="UP000238191"/>
    </source>
</evidence>
<dbReference type="RefSeq" id="WP_046963691.1">
    <property type="nucleotide sequence ID" value="NZ_MDEI01000021.1"/>
</dbReference>
<proteinExistence type="predicted"/>
<name>A0A2S7CY38_9XANT</name>
<gene>
    <name evidence="1" type="ORF">XpiCFBP4643_19050</name>
</gene>
<dbReference type="Proteomes" id="UP000238191">
    <property type="component" value="Unassembled WGS sequence"/>
</dbReference>
<protein>
    <submittedName>
        <fullName evidence="1">Uncharacterized protein</fullName>
    </submittedName>
</protein>
<keyword evidence="2" id="KW-1185">Reference proteome</keyword>
<reference evidence="2" key="1">
    <citation type="submission" date="2016-08" db="EMBL/GenBank/DDBJ databases">
        <authorList>
            <person name="Merda D."/>
            <person name="Briand M."/>
            <person name="Taghouti G."/>
            <person name="Carrere S."/>
            <person name="Gouzy J."/>
            <person name="Portier P."/>
            <person name="Jacques M.-A."/>
            <person name="Fischer-Le Saux M."/>
        </authorList>
    </citation>
    <scope>NUCLEOTIDE SEQUENCE [LARGE SCALE GENOMIC DNA]</scope>
    <source>
        <strain evidence="2">CFBP4643</strain>
    </source>
</reference>
<dbReference type="OrthoDB" id="9993986at2"/>
<comment type="caution">
    <text evidence="1">The sequence shown here is derived from an EMBL/GenBank/DDBJ whole genome shotgun (WGS) entry which is preliminary data.</text>
</comment>
<sequence length="150" mass="16710">MEWVSLVTLIASVLSSIAATLAAYGAITGAKAWKASVRYERRCDAVTAWVGGAATFRGRLKFIYGGNLTWPEDKDEIEYLSAHFWAWVALWPSVNASLTGEAKVHAQRLWTAVFDEYREVMSGTALDRLEAAVEAVYNSELLHDLYKNPH</sequence>